<name>B7FKH9_MEDTR</name>
<proteinExistence type="evidence at transcript level"/>
<accession>B7FKH9</accession>
<evidence type="ECO:0000313" key="1">
    <source>
        <dbReference type="EMBL" id="ACJ85263.1"/>
    </source>
</evidence>
<protein>
    <submittedName>
        <fullName evidence="1">Uncharacterized protein</fullName>
    </submittedName>
</protein>
<feature type="non-terminal residue" evidence="1">
    <location>
        <position position="36"/>
    </location>
</feature>
<dbReference type="EMBL" id="BT052598">
    <property type="protein sequence ID" value="ACJ85263.1"/>
    <property type="molecule type" value="mRNA"/>
</dbReference>
<organism evidence="1">
    <name type="scientific">Medicago truncatula</name>
    <name type="common">Barrel medic</name>
    <name type="synonym">Medicago tribuloides</name>
    <dbReference type="NCBI Taxonomy" id="3880"/>
    <lineage>
        <taxon>Eukaryota</taxon>
        <taxon>Viridiplantae</taxon>
        <taxon>Streptophyta</taxon>
        <taxon>Embryophyta</taxon>
        <taxon>Tracheophyta</taxon>
        <taxon>Spermatophyta</taxon>
        <taxon>Magnoliopsida</taxon>
        <taxon>eudicotyledons</taxon>
        <taxon>Gunneridae</taxon>
        <taxon>Pentapetalae</taxon>
        <taxon>rosids</taxon>
        <taxon>fabids</taxon>
        <taxon>Fabales</taxon>
        <taxon>Fabaceae</taxon>
        <taxon>Papilionoideae</taxon>
        <taxon>50 kb inversion clade</taxon>
        <taxon>NPAAA clade</taxon>
        <taxon>Hologalegina</taxon>
        <taxon>IRL clade</taxon>
        <taxon>Trifolieae</taxon>
        <taxon>Medicago</taxon>
    </lineage>
</organism>
<reference evidence="1" key="1">
    <citation type="submission" date="2008-12" db="EMBL/GenBank/DDBJ databases">
        <title>Medicago truncatula full length cdna cloning project.</title>
        <authorList>
            <person name="Moskal W."/>
            <person name="Chan A."/>
            <person name="Cheung F."/>
            <person name="Xiao Y."/>
            <person name="Town C.D."/>
        </authorList>
    </citation>
    <scope>NUCLEOTIDE SEQUENCE</scope>
</reference>
<dbReference type="AlphaFoldDB" id="B7FKH9"/>
<sequence>MIFVTLFAFLFYQPSFDITMIKQIIWLIQTKKKKKK</sequence>